<evidence type="ECO:0000259" key="1">
    <source>
        <dbReference type="Pfam" id="PF00144"/>
    </source>
</evidence>
<proteinExistence type="predicted"/>
<organism evidence="2 3">
    <name type="scientific">Novosphingobium mathurense</name>
    <dbReference type="NCBI Taxonomy" id="428990"/>
    <lineage>
        <taxon>Bacteria</taxon>
        <taxon>Pseudomonadati</taxon>
        <taxon>Pseudomonadota</taxon>
        <taxon>Alphaproteobacteria</taxon>
        <taxon>Sphingomonadales</taxon>
        <taxon>Sphingomonadaceae</taxon>
        <taxon>Novosphingobium</taxon>
    </lineage>
</organism>
<keyword evidence="3" id="KW-1185">Reference proteome</keyword>
<feature type="domain" description="Beta-lactamase-related" evidence="1">
    <location>
        <begin position="21"/>
        <end position="354"/>
    </location>
</feature>
<dbReference type="SUPFAM" id="SSF56601">
    <property type="entry name" value="beta-lactamase/transpeptidase-like"/>
    <property type="match status" value="1"/>
</dbReference>
<sequence>MGSATTINKAALQALRDRARRDVDAGLAFGGVEGCSIALAKDGDILWEEGFGAARADTPILLLSITKTVFESALWQLFAGSLKPEDRVLEIIPDFMSGTAPDLTIGMLETHMGGFPWAPLDFPEAADRDTRLAAFREWRTDRKPGEAYEYHPLCVGWVLAEIVERVSGVDYRTFLKRQVLEPLGLSGVNGVSLGEPIAALQDVLLHHNCMYGWAPDRSKRVPMVYGLDSYEGLALGTPGAGGVGTASGVARLYQAYLSNPGELWNPAIHRDAISRTRINGPDPVGRPMLRTLSFLQAGPPEGRFGERDVFGSAVSERTFGHGGQGGQIAWADPDTGLSFCYLTNTVVFPPFCFHPRARELSSLAAQVLDR</sequence>
<dbReference type="RefSeq" id="WP_176168106.1">
    <property type="nucleotide sequence ID" value="NZ_FVZE01000007.1"/>
</dbReference>
<dbReference type="EMBL" id="FVZE01000007">
    <property type="protein sequence ID" value="SLK08143.1"/>
    <property type="molecule type" value="Genomic_DNA"/>
</dbReference>
<accession>A0A1U6IJF1</accession>
<dbReference type="PANTHER" id="PTHR43283">
    <property type="entry name" value="BETA-LACTAMASE-RELATED"/>
    <property type="match status" value="1"/>
</dbReference>
<evidence type="ECO:0000313" key="3">
    <source>
        <dbReference type="Proteomes" id="UP000190989"/>
    </source>
</evidence>
<dbReference type="AlphaFoldDB" id="A0A1U6IJF1"/>
<dbReference type="Proteomes" id="UP000190989">
    <property type="component" value="Unassembled WGS sequence"/>
</dbReference>
<name>A0A1U6IJF1_9SPHN</name>
<protein>
    <submittedName>
        <fullName evidence="2">CubicO group peptidase, beta-lactamase class C family</fullName>
    </submittedName>
</protein>
<dbReference type="InterPro" id="IPR001466">
    <property type="entry name" value="Beta-lactam-related"/>
</dbReference>
<dbReference type="Pfam" id="PF00144">
    <property type="entry name" value="Beta-lactamase"/>
    <property type="match status" value="1"/>
</dbReference>
<dbReference type="STRING" id="428990.SAMN06295987_107132"/>
<reference evidence="3" key="1">
    <citation type="submission" date="2017-02" db="EMBL/GenBank/DDBJ databases">
        <authorList>
            <person name="Varghese N."/>
            <person name="Submissions S."/>
        </authorList>
    </citation>
    <scope>NUCLEOTIDE SEQUENCE [LARGE SCALE GENOMIC DNA]</scope>
    <source>
        <strain evidence="3">SM117</strain>
    </source>
</reference>
<dbReference type="InterPro" id="IPR012338">
    <property type="entry name" value="Beta-lactam/transpept-like"/>
</dbReference>
<dbReference type="InterPro" id="IPR050789">
    <property type="entry name" value="Diverse_Enzym_Activities"/>
</dbReference>
<evidence type="ECO:0000313" key="2">
    <source>
        <dbReference type="EMBL" id="SLK08143.1"/>
    </source>
</evidence>
<dbReference type="Gene3D" id="3.40.710.10">
    <property type="entry name" value="DD-peptidase/beta-lactamase superfamily"/>
    <property type="match status" value="1"/>
</dbReference>
<gene>
    <name evidence="2" type="ORF">SAMN06295987_107132</name>
</gene>